<accession>D4DV61</accession>
<evidence type="ECO:0000313" key="2">
    <source>
        <dbReference type="Proteomes" id="UP000005536"/>
    </source>
</evidence>
<evidence type="ECO:0000313" key="1">
    <source>
        <dbReference type="EMBL" id="EFE48238.1"/>
    </source>
</evidence>
<comment type="caution">
    <text evidence="1">The sequence shown here is derived from an EMBL/GenBank/DDBJ whole genome shotgun (WGS) entry which is preliminary data.</text>
</comment>
<name>D4DV61_NEIEG</name>
<reference evidence="1 2" key="1">
    <citation type="submission" date="2010-02" db="EMBL/GenBank/DDBJ databases">
        <authorList>
            <person name="Weinstock G."/>
            <person name="Sodergren E."/>
            <person name="Clifton S."/>
            <person name="Fulton L."/>
            <person name="Fulton B."/>
            <person name="Courtney L."/>
            <person name="Fronick C."/>
            <person name="Harrison M."/>
            <person name="Strong C."/>
            <person name="Farmer C."/>
            <person name="Delahaunty K."/>
            <person name="Markovic C."/>
            <person name="Hall O."/>
            <person name="Minx P."/>
            <person name="Tomlinson C."/>
            <person name="Mitreva M."/>
            <person name="Nelson J."/>
            <person name="Hou S."/>
            <person name="Wollam A."/>
            <person name="Pepin K.H."/>
            <person name="Johnson M."/>
            <person name="Bhonagiri V."/>
            <person name="Zhang X."/>
            <person name="Suruliraj S."/>
            <person name="Warren W."/>
            <person name="Chinwalla A."/>
            <person name="Mardis E.R."/>
            <person name="Wilson R.K."/>
        </authorList>
    </citation>
    <scope>NUCLEOTIDE SEQUENCE [LARGE SCALE GENOMIC DNA]</scope>
    <source>
        <strain evidence="1 2">ATCC 29315</strain>
    </source>
</reference>
<protein>
    <submittedName>
        <fullName evidence="1">Uncharacterized protein</fullName>
    </submittedName>
</protein>
<dbReference type="EMBL" id="ADBF01000257">
    <property type="protein sequence ID" value="EFE48238.1"/>
    <property type="molecule type" value="Genomic_DNA"/>
</dbReference>
<sequence>MRPRQADQAFVAAFAQPCLFQLRQAAFFLTGEGAGKQFAQAQIAVMVFNQQKGAEGCVGAVGIFDAHVCADDGFDARPAAGFVEFHQAEPVHQVADAECGQAFRQGFFYQGLQAHRAVGDGVFGMQAQRDVNGIGHGGDFAERFQTASGGAVGRNKYRAYCNREAV</sequence>
<dbReference type="AlphaFoldDB" id="D4DV61"/>
<dbReference type="Proteomes" id="UP000005536">
    <property type="component" value="Unassembled WGS sequence"/>
</dbReference>
<organism evidence="1 2">
    <name type="scientific">Neisseria elongata subsp. glycolytica ATCC 29315</name>
    <dbReference type="NCBI Taxonomy" id="546263"/>
    <lineage>
        <taxon>Bacteria</taxon>
        <taxon>Pseudomonadati</taxon>
        <taxon>Pseudomonadota</taxon>
        <taxon>Betaproteobacteria</taxon>
        <taxon>Neisseriales</taxon>
        <taxon>Neisseriaceae</taxon>
        <taxon>Neisseria</taxon>
    </lineage>
</organism>
<proteinExistence type="predicted"/>
<gene>
    <name evidence="1" type="ORF">NEIELOOT_02977</name>
</gene>